<dbReference type="SUPFAM" id="SSF51445">
    <property type="entry name" value="(Trans)glycosidases"/>
    <property type="match status" value="1"/>
</dbReference>
<dbReference type="OrthoDB" id="62120at2759"/>
<evidence type="ECO:0000256" key="9">
    <source>
        <dbReference type="SAM" id="Phobius"/>
    </source>
</evidence>
<gene>
    <name evidence="10" type="ORF">BDQ12DRAFT_695375</name>
</gene>
<dbReference type="InterPro" id="IPR050386">
    <property type="entry name" value="Glycosyl_hydrolase_5"/>
</dbReference>
<dbReference type="GO" id="GO:0009251">
    <property type="term" value="P:glucan catabolic process"/>
    <property type="evidence" value="ECO:0007669"/>
    <property type="project" value="TreeGrafter"/>
</dbReference>
<dbReference type="PANTHER" id="PTHR31297">
    <property type="entry name" value="GLUCAN ENDO-1,6-BETA-GLUCOSIDASE B"/>
    <property type="match status" value="1"/>
</dbReference>
<dbReference type="GO" id="GO:0005576">
    <property type="term" value="C:extracellular region"/>
    <property type="evidence" value="ECO:0007669"/>
    <property type="project" value="TreeGrafter"/>
</dbReference>
<reference evidence="10 11" key="1">
    <citation type="journal article" date="2019" name="Nat. Ecol. Evol.">
        <title>Megaphylogeny resolves global patterns of mushroom evolution.</title>
        <authorList>
            <person name="Varga T."/>
            <person name="Krizsan K."/>
            <person name="Foldi C."/>
            <person name="Dima B."/>
            <person name="Sanchez-Garcia M."/>
            <person name="Sanchez-Ramirez S."/>
            <person name="Szollosi G.J."/>
            <person name="Szarkandi J.G."/>
            <person name="Papp V."/>
            <person name="Albert L."/>
            <person name="Andreopoulos W."/>
            <person name="Angelini C."/>
            <person name="Antonin V."/>
            <person name="Barry K.W."/>
            <person name="Bougher N.L."/>
            <person name="Buchanan P."/>
            <person name="Buyck B."/>
            <person name="Bense V."/>
            <person name="Catcheside P."/>
            <person name="Chovatia M."/>
            <person name="Cooper J."/>
            <person name="Damon W."/>
            <person name="Desjardin D."/>
            <person name="Finy P."/>
            <person name="Geml J."/>
            <person name="Haridas S."/>
            <person name="Hughes K."/>
            <person name="Justo A."/>
            <person name="Karasinski D."/>
            <person name="Kautmanova I."/>
            <person name="Kiss B."/>
            <person name="Kocsube S."/>
            <person name="Kotiranta H."/>
            <person name="LaButti K.M."/>
            <person name="Lechner B.E."/>
            <person name="Liimatainen K."/>
            <person name="Lipzen A."/>
            <person name="Lukacs Z."/>
            <person name="Mihaltcheva S."/>
            <person name="Morgado L.N."/>
            <person name="Niskanen T."/>
            <person name="Noordeloos M.E."/>
            <person name="Ohm R.A."/>
            <person name="Ortiz-Santana B."/>
            <person name="Ovrebo C."/>
            <person name="Racz N."/>
            <person name="Riley R."/>
            <person name="Savchenko A."/>
            <person name="Shiryaev A."/>
            <person name="Soop K."/>
            <person name="Spirin V."/>
            <person name="Szebenyi C."/>
            <person name="Tomsovsky M."/>
            <person name="Tulloss R.E."/>
            <person name="Uehling J."/>
            <person name="Grigoriev I.V."/>
            <person name="Vagvolgyi C."/>
            <person name="Papp T."/>
            <person name="Martin F.M."/>
            <person name="Miettinen O."/>
            <person name="Hibbett D.S."/>
            <person name="Nagy L.G."/>
        </authorList>
    </citation>
    <scope>NUCLEOTIDE SEQUENCE [LARGE SCALE GENOMIC DNA]</scope>
    <source>
        <strain evidence="10 11">CBS 166.37</strain>
    </source>
</reference>
<comment type="similarity">
    <text evidence="1">Belongs to the glycosyl hydrolase 5 (cellulase A) family.</text>
</comment>
<keyword evidence="9" id="KW-0812">Transmembrane</keyword>
<dbReference type="AlphaFoldDB" id="A0A5C3MKA6"/>
<dbReference type="STRING" id="68775.A0A5C3MKA6"/>
<dbReference type="GO" id="GO:0071555">
    <property type="term" value="P:cell wall organization"/>
    <property type="evidence" value="ECO:0007669"/>
    <property type="project" value="UniProtKB-KW"/>
</dbReference>
<accession>A0A5C3MKA6</accession>
<keyword evidence="9" id="KW-1133">Transmembrane helix</keyword>
<keyword evidence="5" id="KW-0961">Cell wall biogenesis/degradation</keyword>
<feature type="transmembrane region" description="Helical" evidence="9">
    <location>
        <begin position="88"/>
        <end position="111"/>
    </location>
</feature>
<dbReference type="EMBL" id="ML213590">
    <property type="protein sequence ID" value="TFK45133.1"/>
    <property type="molecule type" value="Genomic_DNA"/>
</dbReference>
<dbReference type="GO" id="GO:0009986">
    <property type="term" value="C:cell surface"/>
    <property type="evidence" value="ECO:0007669"/>
    <property type="project" value="TreeGrafter"/>
</dbReference>
<dbReference type="Proteomes" id="UP000308652">
    <property type="component" value="Unassembled WGS sequence"/>
</dbReference>
<organism evidence="10 11">
    <name type="scientific">Crucibulum laeve</name>
    <dbReference type="NCBI Taxonomy" id="68775"/>
    <lineage>
        <taxon>Eukaryota</taxon>
        <taxon>Fungi</taxon>
        <taxon>Dikarya</taxon>
        <taxon>Basidiomycota</taxon>
        <taxon>Agaricomycotina</taxon>
        <taxon>Agaricomycetes</taxon>
        <taxon>Agaricomycetidae</taxon>
        <taxon>Agaricales</taxon>
        <taxon>Agaricineae</taxon>
        <taxon>Nidulariaceae</taxon>
        <taxon>Crucibulum</taxon>
    </lineage>
</organism>
<evidence type="ECO:0000256" key="7">
    <source>
        <dbReference type="ARBA" id="ARBA00038929"/>
    </source>
</evidence>
<evidence type="ECO:0000313" key="11">
    <source>
        <dbReference type="Proteomes" id="UP000308652"/>
    </source>
</evidence>
<keyword evidence="11" id="KW-1185">Reference proteome</keyword>
<proteinExistence type="inferred from homology"/>
<feature type="compositionally biased region" description="Polar residues" evidence="8">
    <location>
        <begin position="1"/>
        <end position="19"/>
    </location>
</feature>
<dbReference type="Gene3D" id="3.20.20.80">
    <property type="entry name" value="Glycosidases"/>
    <property type="match status" value="1"/>
</dbReference>
<keyword evidence="3" id="KW-0325">Glycoprotein</keyword>
<comment type="catalytic activity">
    <reaction evidence="6">
        <text>Successive hydrolysis of beta-D-glucose units from the non-reducing ends of (1-&gt;3)-beta-D-glucans, releasing alpha-glucose.</text>
        <dbReference type="EC" id="3.2.1.58"/>
    </reaction>
</comment>
<keyword evidence="2 10" id="KW-0378">Hydrolase</keyword>
<evidence type="ECO:0000256" key="4">
    <source>
        <dbReference type="ARBA" id="ARBA00023295"/>
    </source>
</evidence>
<keyword evidence="9" id="KW-0472">Membrane</keyword>
<feature type="compositionally biased region" description="Basic and acidic residues" evidence="8">
    <location>
        <begin position="66"/>
        <end position="79"/>
    </location>
</feature>
<keyword evidence="4" id="KW-0326">Glycosidase</keyword>
<feature type="region of interest" description="Disordered" evidence="8">
    <location>
        <begin position="121"/>
        <end position="159"/>
    </location>
</feature>
<sequence length="719" mass="77251">MAEHNPNTSDTLAMASNTPLPMPSSDSLRESAALTHSYLNGDTASSRHLSYATSTPSNAALFSSADKQEPSVHSEDRGVPTKKSRRPLAWIAICLAVLVLIILAVILPVYFTVIKPKQHTRTASSGASSDAPNVGDGSPTGTQPPTATPTSPITGTDGSIITTEDGQQFTYTNKLGGFWVSDPNDPYNNNAQANSYTPPLNQSWTFGKDRIYGVNLGGLFVLEPFISPALFQKYPTAMDEWSISLAMRADTAGGGIDQLEEHYNTFITEKDIADIAGAGLNWVRVPIPFWAIEVWPGEPFLAKTSWKYILRLLGWCRKYGIRVKLDLHTIPGSQNSYNHSGKAGQVNFLNGVMGYANAQRALNYIRIITEYFSQPQYKELVGIFGIVNEALYTTIGKDALRSFYLEAYSMMRSITGVGEGHGPFMSIHDGFMGLQEWSDFLRNGDRVALDTHPYFAFGGGAATDPIATGTGANAGGTWPLQACQRWAANTNRTREAFGVTFAGEFSNGYNDCGLFLKGVHGTTTYGGDCSVWQDASLWDDATKAGLKHFALASMDALGDFFFWTWKIGNSTAGHVESPLWSYQLGLQGGWMPTDPRTSIGTCDALGISGPIFDGTFQPWMVGGSGAGQVNPAEVAQYPWPPPTISNAPVPVAELPSYTSTGTIATLPPPTATAANGKTIDAGNGWFDAQDNTPAPTTIAGCTYPDPWDAVDAAVPPVCT</sequence>
<feature type="compositionally biased region" description="Low complexity" evidence="8">
    <location>
        <begin position="137"/>
        <end position="156"/>
    </location>
</feature>
<feature type="region of interest" description="Disordered" evidence="8">
    <location>
        <begin position="62"/>
        <end position="81"/>
    </location>
</feature>
<evidence type="ECO:0000256" key="8">
    <source>
        <dbReference type="SAM" id="MobiDB-lite"/>
    </source>
</evidence>
<evidence type="ECO:0000256" key="6">
    <source>
        <dbReference type="ARBA" id="ARBA00036824"/>
    </source>
</evidence>
<evidence type="ECO:0000256" key="5">
    <source>
        <dbReference type="ARBA" id="ARBA00023316"/>
    </source>
</evidence>
<dbReference type="EC" id="3.2.1.58" evidence="7"/>
<evidence type="ECO:0000256" key="2">
    <source>
        <dbReference type="ARBA" id="ARBA00022801"/>
    </source>
</evidence>
<name>A0A5C3MKA6_9AGAR</name>
<evidence type="ECO:0000313" key="10">
    <source>
        <dbReference type="EMBL" id="TFK45133.1"/>
    </source>
</evidence>
<protein>
    <recommendedName>
        <fullName evidence="7">glucan 1,3-beta-glucosidase</fullName>
        <ecNumber evidence="7">3.2.1.58</ecNumber>
    </recommendedName>
</protein>
<evidence type="ECO:0000256" key="3">
    <source>
        <dbReference type="ARBA" id="ARBA00023180"/>
    </source>
</evidence>
<feature type="compositionally biased region" description="Polar residues" evidence="8">
    <location>
        <begin position="121"/>
        <end position="131"/>
    </location>
</feature>
<dbReference type="InterPro" id="IPR017853">
    <property type="entry name" value="GH"/>
</dbReference>
<evidence type="ECO:0000256" key="1">
    <source>
        <dbReference type="ARBA" id="ARBA00005641"/>
    </source>
</evidence>
<dbReference type="PANTHER" id="PTHR31297:SF34">
    <property type="entry name" value="GLUCAN 1,3-BETA-GLUCOSIDASE 2"/>
    <property type="match status" value="1"/>
</dbReference>
<dbReference type="GO" id="GO:0004338">
    <property type="term" value="F:glucan exo-1,3-beta-glucosidase activity"/>
    <property type="evidence" value="ECO:0007669"/>
    <property type="project" value="UniProtKB-EC"/>
</dbReference>
<feature type="region of interest" description="Disordered" evidence="8">
    <location>
        <begin position="1"/>
        <end position="33"/>
    </location>
</feature>